<feature type="domain" description="N6 adenine-specific DNA methyltransferase N-terminal" evidence="9">
    <location>
        <begin position="72"/>
        <end position="195"/>
    </location>
</feature>
<dbReference type="KEGG" id="car:cauri_2474"/>
<dbReference type="Proteomes" id="UP000002077">
    <property type="component" value="Chromosome"/>
</dbReference>
<evidence type="ECO:0000259" key="8">
    <source>
        <dbReference type="Pfam" id="PF02384"/>
    </source>
</evidence>
<dbReference type="InterPro" id="IPR051537">
    <property type="entry name" value="DNA_Adenine_Mtase"/>
</dbReference>
<dbReference type="SUPFAM" id="SSF53335">
    <property type="entry name" value="S-adenosyl-L-methionine-dependent methyltransferases"/>
    <property type="match status" value="1"/>
</dbReference>
<evidence type="ECO:0000256" key="4">
    <source>
        <dbReference type="ARBA" id="ARBA00022679"/>
    </source>
</evidence>
<dbReference type="STRING" id="548476.cauri_2474"/>
<keyword evidence="4 10" id="KW-0808">Transferase</keyword>
<dbReference type="PROSITE" id="PS00092">
    <property type="entry name" value="N6_MTASE"/>
    <property type="match status" value="1"/>
</dbReference>
<reference evidence="10 11" key="1">
    <citation type="journal article" date="2010" name="BMC Genomics">
        <title>Complete genome sequence and lifestyle of black-pigmented Corynebacterium aurimucosum ATCC 700975 (formerly C. nigricans CN-1) isolated from a vaginal swab of a woman with spontaneous abortion.</title>
        <authorList>
            <person name="Trost E."/>
            <person name="Gotker S."/>
            <person name="Schneider J."/>
            <person name="Schneiker-Bekel S."/>
            <person name="Szczepanowski R."/>
            <person name="Tilker A."/>
            <person name="Viehoever P."/>
            <person name="Arnold W."/>
            <person name="Bekel T."/>
            <person name="Blom J."/>
            <person name="Gartemann K.H."/>
            <person name="Linke B."/>
            <person name="Goesmann A."/>
            <person name="Puhler A."/>
            <person name="Shukla S.K."/>
            <person name="Tauch A."/>
        </authorList>
    </citation>
    <scope>NUCLEOTIDE SEQUENCE [LARGE SCALE GENOMIC DNA]</scope>
    <source>
        <strain evidence="11">ATCC 700975 / DSM 44827 / CIP 107346 / CN-1</strain>
    </source>
</reference>
<accession>C3PKU9</accession>
<dbReference type="Pfam" id="PF12161">
    <property type="entry name" value="HsdM_N"/>
    <property type="match status" value="1"/>
</dbReference>
<evidence type="ECO:0000256" key="2">
    <source>
        <dbReference type="ARBA" id="ARBA00011900"/>
    </source>
</evidence>
<feature type="domain" description="DNA methylase adenine-specific" evidence="8">
    <location>
        <begin position="202"/>
        <end position="465"/>
    </location>
</feature>
<dbReference type="EMBL" id="CP001601">
    <property type="protein sequence ID" value="ACP34065.1"/>
    <property type="molecule type" value="Genomic_DNA"/>
</dbReference>
<name>C3PKU9_CORA7</name>
<dbReference type="PANTHER" id="PTHR42933">
    <property type="entry name" value="SLR6095 PROTEIN"/>
    <property type="match status" value="1"/>
</dbReference>
<dbReference type="InterPro" id="IPR003356">
    <property type="entry name" value="DNA_methylase_A-5"/>
</dbReference>
<dbReference type="GO" id="GO:0009007">
    <property type="term" value="F:site-specific DNA-methyltransferase (adenine-specific) activity"/>
    <property type="evidence" value="ECO:0007669"/>
    <property type="project" value="UniProtKB-EC"/>
</dbReference>
<protein>
    <recommendedName>
        <fullName evidence="2">site-specific DNA-methyltransferase (adenine-specific)</fullName>
        <ecNumber evidence="2">2.1.1.72</ecNumber>
    </recommendedName>
</protein>
<dbReference type="PRINTS" id="PR00507">
    <property type="entry name" value="N12N6MTFRASE"/>
</dbReference>
<dbReference type="InterPro" id="IPR029063">
    <property type="entry name" value="SAM-dependent_MTases_sf"/>
</dbReference>
<keyword evidence="6" id="KW-0680">Restriction system</keyword>
<dbReference type="GO" id="GO:0008170">
    <property type="term" value="F:N-methyltransferase activity"/>
    <property type="evidence" value="ECO:0007669"/>
    <property type="project" value="InterPro"/>
</dbReference>
<evidence type="ECO:0000256" key="1">
    <source>
        <dbReference type="ARBA" id="ARBA00006594"/>
    </source>
</evidence>
<evidence type="ECO:0000259" key="9">
    <source>
        <dbReference type="Pfam" id="PF12161"/>
    </source>
</evidence>
<evidence type="ECO:0000256" key="5">
    <source>
        <dbReference type="ARBA" id="ARBA00022691"/>
    </source>
</evidence>
<organism evidence="10 11">
    <name type="scientific">Corynebacterium aurimucosum (strain ATCC 700975 / DSM 44827 / CIP 107346 / CN-1)</name>
    <name type="common">Corynebacterium nigricans</name>
    <dbReference type="NCBI Taxonomy" id="548476"/>
    <lineage>
        <taxon>Bacteria</taxon>
        <taxon>Bacillati</taxon>
        <taxon>Actinomycetota</taxon>
        <taxon>Actinomycetes</taxon>
        <taxon>Mycobacteriales</taxon>
        <taxon>Corynebacteriaceae</taxon>
        <taxon>Corynebacterium</taxon>
    </lineage>
</organism>
<dbReference type="Gene3D" id="3.40.50.150">
    <property type="entry name" value="Vaccinia Virus protein VP39"/>
    <property type="match status" value="1"/>
</dbReference>
<sequence length="590" mass="65965">MAAAQAAAREMRRFISLPNGSDCVDPSLYPTGVSINGMREGSSFRATRAEPSHIAVSMAATATLKYMITGALKNNVDRIWDTFWSGGISNPVSVIEQFTYLLFIKDLDERQVQIDKRRALGDPTATEDIFDASQQDLRWRNLIEDRDIARRKATIINKVFPFIKEMGGTGFQEHMANASFEIESEATLSRVMELIDQLHFSNKDMKGDLYEYMLDKLSTSGTNGQFRTTSHIIELLVALMEPTPQQRIIDPACGTAGFLVAANDWIAHHHRADLFNKDTRTTFTNEGLTGFDFDKTMVRIAAMNMFMHGFEEPNISYRDSLQQLPTTFDEAFDLVLANPPFAGSLDKDAVDPKLKSVTTAKKTEILFVHRFLQLLKPGGRAAVIVPEGVLFGSTKAHKALRKTLVEDQRLDAVIKLPSGVFKPYSGVSTAVLCFTRTDSGGTDEVWFYDVTADGYSLDDKRTPLLDAPLLGPSPASHIQDLSDPALADDPTPVTLTDEQLKLNNLPDVVARWHSRTTDERERARTDYSFTVPKEEIAQADYDLSMNRYKEIVLEVEETRDPMDIIAEIEELDRDITQGLANLKTMLSEGK</sequence>
<dbReference type="REBASE" id="20770">
    <property type="entry name" value="M.Cau700975I"/>
</dbReference>
<dbReference type="CDD" id="cd02440">
    <property type="entry name" value="AdoMet_MTases"/>
    <property type="match status" value="1"/>
</dbReference>
<evidence type="ECO:0000313" key="10">
    <source>
        <dbReference type="EMBL" id="ACP34065.1"/>
    </source>
</evidence>
<dbReference type="GO" id="GO:0032259">
    <property type="term" value="P:methylation"/>
    <property type="evidence" value="ECO:0007669"/>
    <property type="project" value="UniProtKB-KW"/>
</dbReference>
<dbReference type="Gene3D" id="1.20.1260.30">
    <property type="match status" value="1"/>
</dbReference>
<dbReference type="InterPro" id="IPR038333">
    <property type="entry name" value="T1MK-like_N_sf"/>
</dbReference>
<evidence type="ECO:0000256" key="3">
    <source>
        <dbReference type="ARBA" id="ARBA00022603"/>
    </source>
</evidence>
<comment type="similarity">
    <text evidence="1">Belongs to the N(4)/N(6)-methyltransferase family.</text>
</comment>
<evidence type="ECO:0000256" key="7">
    <source>
        <dbReference type="ARBA" id="ARBA00047942"/>
    </source>
</evidence>
<gene>
    <name evidence="10" type="primary">hsdM</name>
    <name evidence="10" type="ordered locus">cauri_2474</name>
</gene>
<dbReference type="HOGENOM" id="CLU_018284_5_0_11"/>
<proteinExistence type="inferred from homology"/>
<dbReference type="eggNOG" id="COG0286">
    <property type="taxonomic scope" value="Bacteria"/>
</dbReference>
<keyword evidence="11" id="KW-1185">Reference proteome</keyword>
<dbReference type="PANTHER" id="PTHR42933:SF3">
    <property type="entry name" value="TYPE I RESTRICTION ENZYME MJAVIII METHYLASE SUBUNIT"/>
    <property type="match status" value="1"/>
</dbReference>
<evidence type="ECO:0000313" key="11">
    <source>
        <dbReference type="Proteomes" id="UP000002077"/>
    </source>
</evidence>
<dbReference type="GO" id="GO:0003677">
    <property type="term" value="F:DNA binding"/>
    <property type="evidence" value="ECO:0007669"/>
    <property type="project" value="InterPro"/>
</dbReference>
<dbReference type="InterPro" id="IPR022749">
    <property type="entry name" value="D12N6_MeTrfase_N"/>
</dbReference>
<dbReference type="InterPro" id="IPR002052">
    <property type="entry name" value="DNA_methylase_N6_adenine_CS"/>
</dbReference>
<dbReference type="AlphaFoldDB" id="C3PKU9"/>
<keyword evidence="5" id="KW-0949">S-adenosyl-L-methionine</keyword>
<dbReference type="EC" id="2.1.1.72" evidence="2"/>
<keyword evidence="3 10" id="KW-0489">Methyltransferase</keyword>
<dbReference type="GO" id="GO:0009307">
    <property type="term" value="P:DNA restriction-modification system"/>
    <property type="evidence" value="ECO:0007669"/>
    <property type="project" value="UniProtKB-KW"/>
</dbReference>
<evidence type="ECO:0000256" key="6">
    <source>
        <dbReference type="ARBA" id="ARBA00022747"/>
    </source>
</evidence>
<dbReference type="Pfam" id="PF02384">
    <property type="entry name" value="N6_Mtase"/>
    <property type="match status" value="1"/>
</dbReference>
<comment type="catalytic activity">
    <reaction evidence="7">
        <text>a 2'-deoxyadenosine in DNA + S-adenosyl-L-methionine = an N(6)-methyl-2'-deoxyadenosine in DNA + S-adenosyl-L-homocysteine + H(+)</text>
        <dbReference type="Rhea" id="RHEA:15197"/>
        <dbReference type="Rhea" id="RHEA-COMP:12418"/>
        <dbReference type="Rhea" id="RHEA-COMP:12419"/>
        <dbReference type="ChEBI" id="CHEBI:15378"/>
        <dbReference type="ChEBI" id="CHEBI:57856"/>
        <dbReference type="ChEBI" id="CHEBI:59789"/>
        <dbReference type="ChEBI" id="CHEBI:90615"/>
        <dbReference type="ChEBI" id="CHEBI:90616"/>
        <dbReference type="EC" id="2.1.1.72"/>
    </reaction>
</comment>